<evidence type="ECO:0000313" key="2">
    <source>
        <dbReference type="Proteomes" id="UP001199631"/>
    </source>
</evidence>
<dbReference type="Proteomes" id="UP001199631">
    <property type="component" value="Unassembled WGS sequence"/>
</dbReference>
<evidence type="ECO:0000313" key="1">
    <source>
        <dbReference type="EMBL" id="MCG3418368.1"/>
    </source>
</evidence>
<protein>
    <recommendedName>
        <fullName evidence="3">Spore coat protein</fullName>
    </recommendedName>
</protein>
<dbReference type="EMBL" id="JAIFZM010000003">
    <property type="protein sequence ID" value="MCG3418368.1"/>
    <property type="molecule type" value="Genomic_DNA"/>
</dbReference>
<gene>
    <name evidence="1" type="ORF">K3T81_04315</name>
</gene>
<reference evidence="1 2" key="1">
    <citation type="journal article" date="2022" name="Evol. Bioinform. Online">
        <title>Draft Genome Sequence of Oceanobacillus jordanicus Strain GSFE11, a Halotolerant Plant Growth-Promoting Bacterial Endophyte Isolated From the Jordan Valley.</title>
        <authorList>
            <person name="Alhindi T."/>
            <person name="Albdaiwi R."/>
        </authorList>
    </citation>
    <scope>NUCLEOTIDE SEQUENCE [LARGE SCALE GENOMIC DNA]</scope>
    <source>
        <strain evidence="1 2">GSFE11</strain>
    </source>
</reference>
<proteinExistence type="predicted"/>
<organism evidence="1 2">
    <name type="scientific">Oceanobacillus jordanicus</name>
    <dbReference type="NCBI Taxonomy" id="2867266"/>
    <lineage>
        <taxon>Bacteria</taxon>
        <taxon>Bacillati</taxon>
        <taxon>Bacillota</taxon>
        <taxon>Bacilli</taxon>
        <taxon>Bacillales</taxon>
        <taxon>Bacillaceae</taxon>
        <taxon>Oceanobacillus</taxon>
    </lineage>
</organism>
<sequence length="62" mass="6881">MNNQLTELELENLRHIIGGHGMIANKLEAYAQNCTDPQLVSILQQDAQDAKAAQQKLMTFLG</sequence>
<comment type="caution">
    <text evidence="1">The sequence shown here is derived from an EMBL/GenBank/DDBJ whole genome shotgun (WGS) entry which is preliminary data.</text>
</comment>
<name>A0AAW5B4A1_9BACI</name>
<keyword evidence="2" id="KW-1185">Reference proteome</keyword>
<evidence type="ECO:0008006" key="3">
    <source>
        <dbReference type="Google" id="ProtNLM"/>
    </source>
</evidence>
<accession>A0AAW5B4A1</accession>
<dbReference type="AlphaFoldDB" id="A0AAW5B4A1"/>
<dbReference type="RefSeq" id="WP_036573837.1">
    <property type="nucleotide sequence ID" value="NZ_JAIFZM010000003.1"/>
</dbReference>